<evidence type="ECO:0000256" key="1">
    <source>
        <dbReference type="ARBA" id="ARBA00007637"/>
    </source>
</evidence>
<dbReference type="Proteomes" id="UP000512286">
    <property type="component" value="Chromosome"/>
</dbReference>
<dbReference type="PANTHER" id="PTHR43000">
    <property type="entry name" value="DTDP-D-GLUCOSE 4,6-DEHYDRATASE-RELATED"/>
    <property type="match status" value="1"/>
</dbReference>
<dbReference type="InterPro" id="IPR001509">
    <property type="entry name" value="Epimerase_deHydtase"/>
</dbReference>
<dbReference type="SUPFAM" id="SSF51735">
    <property type="entry name" value="NAD(P)-binding Rossmann-fold domains"/>
    <property type="match status" value="1"/>
</dbReference>
<dbReference type="AlphaFoldDB" id="A0A7D6VZA3"/>
<dbReference type="Gene3D" id="3.40.50.720">
    <property type="entry name" value="NAD(P)-binding Rossmann-like Domain"/>
    <property type="match status" value="1"/>
</dbReference>
<dbReference type="InterPro" id="IPR036291">
    <property type="entry name" value="NAD(P)-bd_dom_sf"/>
</dbReference>
<accession>A0A7D6VZA3</accession>
<evidence type="ECO:0000313" key="3">
    <source>
        <dbReference type="EMBL" id="QLY79125.1"/>
    </source>
</evidence>
<organism evidence="3 4">
    <name type="scientific">Clostridium intestinale</name>
    <dbReference type="NCBI Taxonomy" id="36845"/>
    <lineage>
        <taxon>Bacteria</taxon>
        <taxon>Bacillati</taxon>
        <taxon>Bacillota</taxon>
        <taxon>Clostridia</taxon>
        <taxon>Eubacteriales</taxon>
        <taxon>Clostridiaceae</taxon>
        <taxon>Clostridium</taxon>
    </lineage>
</organism>
<proteinExistence type="inferred from homology"/>
<dbReference type="EMBL" id="CP059378">
    <property type="protein sequence ID" value="QLY79125.1"/>
    <property type="molecule type" value="Genomic_DNA"/>
</dbReference>
<dbReference type="RefSeq" id="WP_181601348.1">
    <property type="nucleotide sequence ID" value="NZ_CP059378.1"/>
</dbReference>
<evidence type="ECO:0000259" key="2">
    <source>
        <dbReference type="Pfam" id="PF01370"/>
    </source>
</evidence>
<protein>
    <submittedName>
        <fullName evidence="3">NAD(P)-dependent oxidoreductase</fullName>
    </submittedName>
</protein>
<dbReference type="Pfam" id="PF01370">
    <property type="entry name" value="Epimerase"/>
    <property type="match status" value="1"/>
</dbReference>
<name>A0A7D6VZA3_9CLOT</name>
<dbReference type="KEGG" id="cint:HZF06_18870"/>
<gene>
    <name evidence="3" type="ORF">HZF06_18870</name>
</gene>
<reference evidence="3 4" key="1">
    <citation type="submission" date="2020-07" db="EMBL/GenBank/DDBJ databases">
        <title>Electron transfer.</title>
        <authorList>
            <person name="Huang L."/>
            <person name="Liu X."/>
            <person name="Zhou S."/>
        </authorList>
    </citation>
    <scope>NUCLEOTIDE SEQUENCE [LARGE SCALE GENOMIC DNA]</scope>
    <source>
        <strain evidence="3 4">Lx1</strain>
    </source>
</reference>
<comment type="similarity">
    <text evidence="1">Belongs to the NAD(P)-dependent epimerase/dehydratase family.</text>
</comment>
<feature type="domain" description="NAD-dependent epimerase/dehydratase" evidence="2">
    <location>
        <begin position="4"/>
        <end position="226"/>
    </location>
</feature>
<sequence length="300" mass="34421">MSKIVVTGATGYIGSNIVKKLLDDGNEIYLICRKSSSIENLKSVESKLNIFFYEDNIEALIEFFNKIKPDCVFHLASLFIAEHKNKDIGALIDSNIKFGTNILEAMKEANIKNLINTGTSWQNYNSEEYNPVCLYAATKEAYEKIIEYYVSTHELKVITLRLFDTFGPKDNRNKILNLLDKFSKEKTVLKMSPGEQMLDLTYIDDIVSGFCRANQLVGNMQVGKHYKYVLSSERIKLKDLIKLYESLSDKKVLVEWGARPYRDREVMIPCTNLEILPGWKAEISLKDGLNRMIEINKLMI</sequence>
<evidence type="ECO:0000313" key="4">
    <source>
        <dbReference type="Proteomes" id="UP000512286"/>
    </source>
</evidence>